<feature type="compositionally biased region" description="Polar residues" evidence="1">
    <location>
        <begin position="239"/>
        <end position="248"/>
    </location>
</feature>
<accession>A0A9P4NZ38</accession>
<feature type="compositionally biased region" description="Polar residues" evidence="1">
    <location>
        <begin position="23"/>
        <end position="37"/>
    </location>
</feature>
<gene>
    <name evidence="2" type="ORF">EJ08DRAFT_693822</name>
</gene>
<protein>
    <submittedName>
        <fullName evidence="2">Uncharacterized protein</fullName>
    </submittedName>
</protein>
<reference evidence="2" key="1">
    <citation type="journal article" date="2020" name="Stud. Mycol.">
        <title>101 Dothideomycetes genomes: a test case for predicting lifestyles and emergence of pathogens.</title>
        <authorList>
            <person name="Haridas S."/>
            <person name="Albert R."/>
            <person name="Binder M."/>
            <person name="Bloem J."/>
            <person name="Labutti K."/>
            <person name="Salamov A."/>
            <person name="Andreopoulos B."/>
            <person name="Baker S."/>
            <person name="Barry K."/>
            <person name="Bills G."/>
            <person name="Bluhm B."/>
            <person name="Cannon C."/>
            <person name="Castanera R."/>
            <person name="Culley D."/>
            <person name="Daum C."/>
            <person name="Ezra D."/>
            <person name="Gonzalez J."/>
            <person name="Henrissat B."/>
            <person name="Kuo A."/>
            <person name="Liang C."/>
            <person name="Lipzen A."/>
            <person name="Lutzoni F."/>
            <person name="Magnuson J."/>
            <person name="Mondo S."/>
            <person name="Nolan M."/>
            <person name="Ohm R."/>
            <person name="Pangilinan J."/>
            <person name="Park H.-J."/>
            <person name="Ramirez L."/>
            <person name="Alfaro M."/>
            <person name="Sun H."/>
            <person name="Tritt A."/>
            <person name="Yoshinaga Y."/>
            <person name="Zwiers L.-H."/>
            <person name="Turgeon B."/>
            <person name="Goodwin S."/>
            <person name="Spatafora J."/>
            <person name="Crous P."/>
            <person name="Grigoriev I."/>
        </authorList>
    </citation>
    <scope>NUCLEOTIDE SEQUENCE</scope>
    <source>
        <strain evidence="2">CBS 130266</strain>
    </source>
</reference>
<feature type="compositionally biased region" description="Basic and acidic residues" evidence="1">
    <location>
        <begin position="1"/>
        <end position="15"/>
    </location>
</feature>
<comment type="caution">
    <text evidence="2">The sequence shown here is derived from an EMBL/GenBank/DDBJ whole genome shotgun (WGS) entry which is preliminary data.</text>
</comment>
<feature type="compositionally biased region" description="Basic residues" evidence="1">
    <location>
        <begin position="229"/>
        <end position="238"/>
    </location>
</feature>
<evidence type="ECO:0000313" key="2">
    <source>
        <dbReference type="EMBL" id="KAF2434282.1"/>
    </source>
</evidence>
<keyword evidence="3" id="KW-1185">Reference proteome</keyword>
<dbReference type="AlphaFoldDB" id="A0A9P4NZ38"/>
<proteinExistence type="predicted"/>
<evidence type="ECO:0000313" key="3">
    <source>
        <dbReference type="Proteomes" id="UP000800235"/>
    </source>
</evidence>
<dbReference type="Proteomes" id="UP000800235">
    <property type="component" value="Unassembled WGS sequence"/>
</dbReference>
<feature type="region of interest" description="Disordered" evidence="1">
    <location>
        <begin position="1"/>
        <end position="51"/>
    </location>
</feature>
<name>A0A9P4NZ38_9PEZI</name>
<organism evidence="2 3">
    <name type="scientific">Tothia fuscella</name>
    <dbReference type="NCBI Taxonomy" id="1048955"/>
    <lineage>
        <taxon>Eukaryota</taxon>
        <taxon>Fungi</taxon>
        <taxon>Dikarya</taxon>
        <taxon>Ascomycota</taxon>
        <taxon>Pezizomycotina</taxon>
        <taxon>Dothideomycetes</taxon>
        <taxon>Pleosporomycetidae</taxon>
        <taxon>Venturiales</taxon>
        <taxon>Cylindrosympodiaceae</taxon>
        <taxon>Tothia</taxon>
    </lineage>
</organism>
<evidence type="ECO:0000256" key="1">
    <source>
        <dbReference type="SAM" id="MobiDB-lite"/>
    </source>
</evidence>
<sequence>MCESNNREGQPEATRHTTRKALSVSSHGTACTQQSPKATPGKEDPLVGSASDTTTLNNTISLINAAKYRPFRYPFVYLRSLQNHSKAWLQTHQRVKSDIIQAIEDFKKFRIPDELDEDFRYVLDPTYLDEDTAARWSITDEDDNQASQQQSKYQNISSEALYSALLPRLLPPSPVMVTSRNLYDLLENLDEDFEDEGSPGHDEWTPFSADDDDASNSVPPWRRSTSKLPWKKRSRKQSSPRTTQNTITAPPAVSVPRALQSVRGPIVRYRPGAVLRTNWAEVWVPSRKDGNSNPGDGAWASPHGDMHGKCRYQIVYADLPADQIMKTTQITLHGDSPEVHGPRKNHAVMGPLEEGQMNNTYYKEVIEMEGVFGANPSWLGGMVYQVPSPEVYLSSQVHWTTNAGEPEVPPGTNFGGLSNRDEHEFLRTTLEGDSGITMAFRLVRN</sequence>
<feature type="region of interest" description="Disordered" evidence="1">
    <location>
        <begin position="192"/>
        <end position="252"/>
    </location>
</feature>
<dbReference type="EMBL" id="MU007017">
    <property type="protein sequence ID" value="KAF2434282.1"/>
    <property type="molecule type" value="Genomic_DNA"/>
</dbReference>